<evidence type="ECO:0000313" key="4">
    <source>
        <dbReference type="EMBL" id="OLL23397.1"/>
    </source>
</evidence>
<dbReference type="InterPro" id="IPR036424">
    <property type="entry name" value="UPP_synth-like_sf"/>
</dbReference>
<dbReference type="AlphaFoldDB" id="A0A1U7LL69"/>
<organism evidence="4 5">
    <name type="scientific">Neolecta irregularis (strain DAH-3)</name>
    <dbReference type="NCBI Taxonomy" id="1198029"/>
    <lineage>
        <taxon>Eukaryota</taxon>
        <taxon>Fungi</taxon>
        <taxon>Dikarya</taxon>
        <taxon>Ascomycota</taxon>
        <taxon>Taphrinomycotina</taxon>
        <taxon>Neolectales</taxon>
        <taxon>Neolectaceae</taxon>
        <taxon>Neolecta</taxon>
    </lineage>
</organism>
<comment type="similarity">
    <text evidence="1 3">Belongs to the UPP synthase family.</text>
</comment>
<dbReference type="Pfam" id="PF01255">
    <property type="entry name" value="Prenyltransf"/>
    <property type="match status" value="1"/>
</dbReference>
<dbReference type="GO" id="GO:0043048">
    <property type="term" value="P:dolichyl monophosphate biosynthetic process"/>
    <property type="evidence" value="ECO:0007669"/>
    <property type="project" value="EnsemblFungi"/>
</dbReference>
<dbReference type="InterPro" id="IPR001441">
    <property type="entry name" value="UPP_synth-like"/>
</dbReference>
<accession>A0A1U7LL69</accession>
<evidence type="ECO:0000313" key="5">
    <source>
        <dbReference type="Proteomes" id="UP000186594"/>
    </source>
</evidence>
<dbReference type="PANTHER" id="PTHR10291:SF43">
    <property type="entry name" value="DEHYDRODOLICHYL DIPHOSPHATE SYNTHASE COMPLEX SUBUNIT DHDDS"/>
    <property type="match status" value="1"/>
</dbReference>
<proteinExistence type="inferred from homology"/>
<name>A0A1U7LL69_NEOID</name>
<dbReference type="EMBL" id="LXFE01001702">
    <property type="protein sequence ID" value="OLL23397.1"/>
    <property type="molecule type" value="Genomic_DNA"/>
</dbReference>
<reference evidence="4 5" key="1">
    <citation type="submission" date="2016-04" db="EMBL/GenBank/DDBJ databases">
        <title>Evolutionary innovation and constraint leading to complex multicellularity in the Ascomycota.</title>
        <authorList>
            <person name="Cisse O."/>
            <person name="Nguyen A."/>
            <person name="Hewitt D.A."/>
            <person name="Jedd G."/>
            <person name="Stajich J.E."/>
        </authorList>
    </citation>
    <scope>NUCLEOTIDE SEQUENCE [LARGE SCALE GENOMIC DNA]</scope>
    <source>
        <strain evidence="4 5">DAH-3</strain>
    </source>
</reference>
<dbReference type="OrthoDB" id="4173905at2759"/>
<dbReference type="STRING" id="1198029.A0A1U7LL69"/>
<protein>
    <recommendedName>
        <fullName evidence="3">Alkyl transferase</fullName>
        <ecNumber evidence="3">2.5.1.-</ecNumber>
    </recommendedName>
</protein>
<sequence length="190" mass="21705">MDGNRRYARSLRMDTAEGHSMGFESLKKILAVCYQMGVSSVTLYAFSIENFKRSKYEVDALMDIAKTSLMQLCQHGDMMDQYGCRIRILGQRGMISPDVLEFCNRAEEITKRNTKAILNVCFPYTSRAEITSALQSIVRSYENGHLDPETIDEQTVEEHLFTQNSPPVDLLIRTSGVERLSDFLLWQVCI</sequence>
<dbReference type="EC" id="2.5.1.-" evidence="3"/>
<comment type="caution">
    <text evidence="4">The sequence shown here is derived from an EMBL/GenBank/DDBJ whole genome shotgun (WGS) entry which is preliminary data.</text>
</comment>
<dbReference type="GO" id="GO:0045547">
    <property type="term" value="F:ditrans,polycis-polyprenyl diphosphate synthase [(2E,6E)-farnesyl diphosphate specific] activity"/>
    <property type="evidence" value="ECO:0007669"/>
    <property type="project" value="EnsemblFungi"/>
</dbReference>
<evidence type="ECO:0000256" key="1">
    <source>
        <dbReference type="ARBA" id="ARBA00005432"/>
    </source>
</evidence>
<dbReference type="GO" id="GO:0016094">
    <property type="term" value="P:polyprenol biosynthetic process"/>
    <property type="evidence" value="ECO:0007669"/>
    <property type="project" value="TreeGrafter"/>
</dbReference>
<keyword evidence="2 3" id="KW-0808">Transferase</keyword>
<evidence type="ECO:0000256" key="3">
    <source>
        <dbReference type="RuleBase" id="RU363018"/>
    </source>
</evidence>
<dbReference type="InterPro" id="IPR018520">
    <property type="entry name" value="UPP_synth-like_CS"/>
</dbReference>
<dbReference type="OMA" id="DFRAPHF"/>
<dbReference type="PROSITE" id="PS01066">
    <property type="entry name" value="UPP_SYNTHASE"/>
    <property type="match status" value="1"/>
</dbReference>
<dbReference type="Proteomes" id="UP000186594">
    <property type="component" value="Unassembled WGS sequence"/>
</dbReference>
<dbReference type="GO" id="GO:0005783">
    <property type="term" value="C:endoplasmic reticulum"/>
    <property type="evidence" value="ECO:0007669"/>
    <property type="project" value="TreeGrafter"/>
</dbReference>
<gene>
    <name evidence="4" type="ORF">NEOLI_004044</name>
</gene>
<dbReference type="GO" id="GO:1904423">
    <property type="term" value="C:dehydrodolichyl diphosphate synthase complex"/>
    <property type="evidence" value="ECO:0007669"/>
    <property type="project" value="TreeGrafter"/>
</dbReference>
<keyword evidence="5" id="KW-1185">Reference proteome</keyword>
<dbReference type="GO" id="GO:0016020">
    <property type="term" value="C:membrane"/>
    <property type="evidence" value="ECO:0007669"/>
    <property type="project" value="TreeGrafter"/>
</dbReference>
<dbReference type="GO" id="GO:0005811">
    <property type="term" value="C:lipid droplet"/>
    <property type="evidence" value="ECO:0007669"/>
    <property type="project" value="TreeGrafter"/>
</dbReference>
<dbReference type="PANTHER" id="PTHR10291">
    <property type="entry name" value="DEHYDRODOLICHYL DIPHOSPHATE SYNTHASE FAMILY MEMBER"/>
    <property type="match status" value="1"/>
</dbReference>
<dbReference type="CDD" id="cd00475">
    <property type="entry name" value="Cis_IPPS"/>
    <property type="match status" value="1"/>
</dbReference>
<dbReference type="NCBIfam" id="TIGR00055">
    <property type="entry name" value="uppS"/>
    <property type="match status" value="1"/>
</dbReference>
<evidence type="ECO:0000256" key="2">
    <source>
        <dbReference type="ARBA" id="ARBA00022679"/>
    </source>
</evidence>
<dbReference type="SUPFAM" id="SSF64005">
    <property type="entry name" value="Undecaprenyl diphosphate synthase"/>
    <property type="match status" value="1"/>
</dbReference>
<dbReference type="Gene3D" id="3.40.1180.10">
    <property type="entry name" value="Decaprenyl diphosphate synthase-like"/>
    <property type="match status" value="1"/>
</dbReference>